<dbReference type="PANTHER" id="PTHR30478">
    <property type="entry name" value="DNA POLYMERASE III SUBUNIT BETA"/>
    <property type="match status" value="1"/>
</dbReference>
<dbReference type="AlphaFoldDB" id="A0A0R1S1E7"/>
<dbReference type="EMBL" id="AZFB01000006">
    <property type="protein sequence ID" value="KRL62959.1"/>
    <property type="molecule type" value="Genomic_DNA"/>
</dbReference>
<evidence type="ECO:0000256" key="1">
    <source>
        <dbReference type="ARBA" id="ARBA00004496"/>
    </source>
</evidence>
<sequence>MKFTINRNLFLDNLNNVMRAISSRATIPILSGIKVDLSNDEMVLTGSDTDISIEIKIPVSEDLTVESTGSIVLPARFFNEIVKKLPGKDLLFEVKEGMQTQISSENSEFTINGLDANNYPRLPEIDSETAFDISGKTFREIINETNFAVSTQESRPILTGVHFVFNSDKIKAVATDSHRLSQRTITLENGPQVETDLIIPGKSLVELSRIIGEQDPQVHVNPGENQVLFVIGNVSFYSRLLEGTYPDTDRLLPTTSSTQAEFDKSDLSQALDRVSLLTHAGRNNVVKLTLDTESGIAKLEGDSPEIGNVEERPMVKSLTGDKLEISFNPDYLKAALTASITDTVVINFTEPLRPFTVVPGKDDVEFIQLITPVRTY</sequence>
<evidence type="ECO:0000313" key="14">
    <source>
        <dbReference type="EMBL" id="KRL62959.1"/>
    </source>
</evidence>
<comment type="similarity">
    <text evidence="2 10">Belongs to the beta sliding clamp family.</text>
</comment>
<dbReference type="InterPro" id="IPR001001">
    <property type="entry name" value="DNA_polIII_beta"/>
</dbReference>
<keyword evidence="15" id="KW-1185">Reference proteome</keyword>
<dbReference type="PIRSF" id="PIRSF000804">
    <property type="entry name" value="DNA_pol_III_b"/>
    <property type="match status" value="1"/>
</dbReference>
<dbReference type="PATRIC" id="fig|1122152.4.peg.1174"/>
<evidence type="ECO:0000256" key="4">
    <source>
        <dbReference type="ARBA" id="ARBA00022490"/>
    </source>
</evidence>
<dbReference type="SUPFAM" id="SSF55979">
    <property type="entry name" value="DNA clamp"/>
    <property type="match status" value="3"/>
</dbReference>
<dbReference type="Proteomes" id="UP000051931">
    <property type="component" value="Unassembled WGS sequence"/>
</dbReference>
<dbReference type="GO" id="GO:0006271">
    <property type="term" value="P:DNA strand elongation involved in DNA replication"/>
    <property type="evidence" value="ECO:0007669"/>
    <property type="project" value="TreeGrafter"/>
</dbReference>
<comment type="subcellular location">
    <subcellularLocation>
        <location evidence="1 10">Cytoplasm</location>
    </subcellularLocation>
</comment>
<dbReference type="GO" id="GO:0003677">
    <property type="term" value="F:DNA binding"/>
    <property type="evidence" value="ECO:0007669"/>
    <property type="project" value="UniProtKB-UniRule"/>
</dbReference>
<dbReference type="CDD" id="cd00140">
    <property type="entry name" value="beta_clamp"/>
    <property type="match status" value="1"/>
</dbReference>
<dbReference type="Gene3D" id="3.70.10.10">
    <property type="match status" value="1"/>
</dbReference>
<dbReference type="OrthoDB" id="8421503at2"/>
<comment type="subunit">
    <text evidence="10">Forms a ring-shaped head-to-tail homodimer around DNA.</text>
</comment>
<keyword evidence="8 10" id="KW-0239">DNA-directed DNA polymerase</keyword>
<dbReference type="InterPro" id="IPR046938">
    <property type="entry name" value="DNA_clamp_sf"/>
</dbReference>
<accession>A0A0R1S1E7</accession>
<comment type="caution">
    <text evidence="14">The sequence shown here is derived from an EMBL/GenBank/DDBJ whole genome shotgun (WGS) entry which is preliminary data.</text>
</comment>
<gene>
    <name evidence="14" type="ORF">FC23_GL001143</name>
</gene>
<feature type="domain" description="DNA polymerase III beta sliding clamp C-terminal" evidence="13">
    <location>
        <begin position="250"/>
        <end position="374"/>
    </location>
</feature>
<dbReference type="InterPro" id="IPR022635">
    <property type="entry name" value="DNA_polIII_beta_C"/>
</dbReference>
<dbReference type="Pfam" id="PF02767">
    <property type="entry name" value="DNA_pol3_beta_2"/>
    <property type="match status" value="1"/>
</dbReference>
<evidence type="ECO:0000256" key="6">
    <source>
        <dbReference type="ARBA" id="ARBA00022695"/>
    </source>
</evidence>
<dbReference type="SMART" id="SM00480">
    <property type="entry name" value="POL3Bc"/>
    <property type="match status" value="1"/>
</dbReference>
<evidence type="ECO:0000256" key="8">
    <source>
        <dbReference type="ARBA" id="ARBA00022932"/>
    </source>
</evidence>
<evidence type="ECO:0000256" key="9">
    <source>
        <dbReference type="ARBA" id="ARBA00023125"/>
    </source>
</evidence>
<protein>
    <recommendedName>
        <fullName evidence="3 10">Beta sliding clamp</fullName>
    </recommendedName>
</protein>
<keyword evidence="9" id="KW-0238">DNA-binding</keyword>
<dbReference type="NCBIfam" id="TIGR00663">
    <property type="entry name" value="dnan"/>
    <property type="match status" value="1"/>
</dbReference>
<feature type="domain" description="DNA polymerase III beta sliding clamp N-terminal" evidence="11">
    <location>
        <begin position="1"/>
        <end position="123"/>
    </location>
</feature>
<evidence type="ECO:0000259" key="11">
    <source>
        <dbReference type="Pfam" id="PF00712"/>
    </source>
</evidence>
<dbReference type="PANTHER" id="PTHR30478:SF0">
    <property type="entry name" value="BETA SLIDING CLAMP"/>
    <property type="match status" value="1"/>
</dbReference>
<keyword evidence="4 10" id="KW-0963">Cytoplasm</keyword>
<name>A0A0R1S1E7_9LACO</name>
<feature type="domain" description="DNA polymerase III beta sliding clamp central" evidence="12">
    <location>
        <begin position="133"/>
        <end position="247"/>
    </location>
</feature>
<dbReference type="GO" id="GO:0008408">
    <property type="term" value="F:3'-5' exonuclease activity"/>
    <property type="evidence" value="ECO:0007669"/>
    <property type="project" value="InterPro"/>
</dbReference>
<dbReference type="Pfam" id="PF02768">
    <property type="entry name" value="DNA_pol3_beta_3"/>
    <property type="match status" value="1"/>
</dbReference>
<proteinExistence type="inferred from homology"/>
<evidence type="ECO:0000256" key="7">
    <source>
        <dbReference type="ARBA" id="ARBA00022705"/>
    </source>
</evidence>
<dbReference type="RefSeq" id="WP_027825040.1">
    <property type="nucleotide sequence ID" value="NZ_AUEI01000008.1"/>
</dbReference>
<organism evidence="14 15">
    <name type="scientific">Lactobacillus psittaci DSM 15354</name>
    <dbReference type="NCBI Taxonomy" id="1122152"/>
    <lineage>
        <taxon>Bacteria</taxon>
        <taxon>Bacillati</taxon>
        <taxon>Bacillota</taxon>
        <taxon>Bacilli</taxon>
        <taxon>Lactobacillales</taxon>
        <taxon>Lactobacillaceae</taxon>
        <taxon>Lactobacillus</taxon>
    </lineage>
</organism>
<evidence type="ECO:0000313" key="15">
    <source>
        <dbReference type="Proteomes" id="UP000051931"/>
    </source>
</evidence>
<keyword evidence="5 10" id="KW-0808">Transferase</keyword>
<dbReference type="GO" id="GO:0005737">
    <property type="term" value="C:cytoplasm"/>
    <property type="evidence" value="ECO:0007669"/>
    <property type="project" value="UniProtKB-SubCell"/>
</dbReference>
<dbReference type="InterPro" id="IPR022637">
    <property type="entry name" value="DNA_polIII_beta_cen"/>
</dbReference>
<evidence type="ECO:0000259" key="13">
    <source>
        <dbReference type="Pfam" id="PF02768"/>
    </source>
</evidence>
<dbReference type="GO" id="GO:0009360">
    <property type="term" value="C:DNA polymerase III complex"/>
    <property type="evidence" value="ECO:0007669"/>
    <property type="project" value="InterPro"/>
</dbReference>
<keyword evidence="7 10" id="KW-0235">DNA replication</keyword>
<evidence type="ECO:0000256" key="5">
    <source>
        <dbReference type="ARBA" id="ARBA00022679"/>
    </source>
</evidence>
<dbReference type="STRING" id="1122152.GCA_000425905_01072"/>
<evidence type="ECO:0000256" key="10">
    <source>
        <dbReference type="PIRNR" id="PIRNR000804"/>
    </source>
</evidence>
<evidence type="ECO:0000256" key="3">
    <source>
        <dbReference type="ARBA" id="ARBA00021035"/>
    </source>
</evidence>
<reference evidence="14 15" key="1">
    <citation type="journal article" date="2015" name="Genome Announc.">
        <title>Expanding the biotechnology potential of lactobacilli through comparative genomics of 213 strains and associated genera.</title>
        <authorList>
            <person name="Sun Z."/>
            <person name="Harris H.M."/>
            <person name="McCann A."/>
            <person name="Guo C."/>
            <person name="Argimon S."/>
            <person name="Zhang W."/>
            <person name="Yang X."/>
            <person name="Jeffery I.B."/>
            <person name="Cooney J.C."/>
            <person name="Kagawa T.F."/>
            <person name="Liu W."/>
            <person name="Song Y."/>
            <person name="Salvetti E."/>
            <person name="Wrobel A."/>
            <person name="Rasinkangas P."/>
            <person name="Parkhill J."/>
            <person name="Rea M.C."/>
            <person name="O'Sullivan O."/>
            <person name="Ritari J."/>
            <person name="Douillard F.P."/>
            <person name="Paul Ross R."/>
            <person name="Yang R."/>
            <person name="Briner A.E."/>
            <person name="Felis G.E."/>
            <person name="de Vos W.M."/>
            <person name="Barrangou R."/>
            <person name="Klaenhammer T.R."/>
            <person name="Caufield P.W."/>
            <person name="Cui Y."/>
            <person name="Zhang H."/>
            <person name="O'Toole P.W."/>
        </authorList>
    </citation>
    <scope>NUCLEOTIDE SEQUENCE [LARGE SCALE GENOMIC DNA]</scope>
    <source>
        <strain evidence="14 15">DSM 15354</strain>
    </source>
</reference>
<dbReference type="Gene3D" id="3.10.150.10">
    <property type="entry name" value="DNA Polymerase III, subunit A, domain 2"/>
    <property type="match status" value="1"/>
</dbReference>
<evidence type="ECO:0000256" key="2">
    <source>
        <dbReference type="ARBA" id="ARBA00010752"/>
    </source>
</evidence>
<keyword evidence="6 10" id="KW-0548">Nucleotidyltransferase</keyword>
<evidence type="ECO:0000259" key="12">
    <source>
        <dbReference type="Pfam" id="PF02767"/>
    </source>
</evidence>
<dbReference type="eggNOG" id="COG0592">
    <property type="taxonomic scope" value="Bacteria"/>
</dbReference>
<dbReference type="InterPro" id="IPR022634">
    <property type="entry name" value="DNA_polIII_beta_N"/>
</dbReference>
<dbReference type="Pfam" id="PF00712">
    <property type="entry name" value="DNA_pol3_beta"/>
    <property type="match status" value="1"/>
</dbReference>
<comment type="function">
    <text evidence="10">Confers DNA tethering and processivity to DNA polymerases and other proteins. Acts as a clamp, forming a ring around DNA (a reaction catalyzed by the clamp-loading complex) which diffuses in an ATP-independent manner freely and bidirectionally along dsDNA. Initially characterized for its ability to contact the catalytic subunit of DNA polymerase III (Pol III), a complex, multichain enzyme responsible for most of the replicative synthesis in bacteria; Pol III exhibits 3'-5' exonuclease proofreading activity. The beta chain is required for initiation of replication as well as for processivity of DNA replication.</text>
</comment>
<dbReference type="GO" id="GO:0003887">
    <property type="term" value="F:DNA-directed DNA polymerase activity"/>
    <property type="evidence" value="ECO:0007669"/>
    <property type="project" value="UniProtKB-UniRule"/>
</dbReference>